<keyword evidence="8 11" id="KW-0067">ATP-binding</keyword>
<dbReference type="EC" id="2.7.7.72" evidence="11"/>
<dbReference type="Pfam" id="PF13735">
    <property type="entry name" value="tRNA_NucTran2_2"/>
    <property type="match status" value="1"/>
</dbReference>
<comment type="similarity">
    <text evidence="11">Belongs to the tRNA nucleotidyltransferase/poly(A) polymerase family. Bacterial CCA-adding enzyme type 3 subfamily.</text>
</comment>
<feature type="binding site" evidence="11">
    <location>
        <position position="28"/>
    </location>
    <ligand>
        <name>CTP</name>
        <dbReference type="ChEBI" id="CHEBI:37563"/>
    </ligand>
</feature>
<dbReference type="GO" id="GO:0001680">
    <property type="term" value="P:tRNA 3'-terminal CCA addition"/>
    <property type="evidence" value="ECO:0007669"/>
    <property type="project" value="UniProtKB-UniRule"/>
</dbReference>
<feature type="binding site" evidence="11">
    <location>
        <position position="41"/>
    </location>
    <ligand>
        <name>Mg(2+)</name>
        <dbReference type="ChEBI" id="CHEBI:18420"/>
    </ligand>
</feature>
<dbReference type="CDD" id="cd05398">
    <property type="entry name" value="NT_ClassII-CCAase"/>
    <property type="match status" value="1"/>
</dbReference>
<protein>
    <recommendedName>
        <fullName evidence="11">CCA-adding enzyme</fullName>
        <ecNumber evidence="11">2.7.7.72</ecNumber>
    </recommendedName>
    <alternativeName>
        <fullName evidence="11">CCA tRNA nucleotidyltransferase</fullName>
    </alternativeName>
    <alternativeName>
        <fullName evidence="11">tRNA CCA-pyrophosphorylase</fullName>
    </alternativeName>
    <alternativeName>
        <fullName evidence="11">tRNA adenylyl-/cytidylyl- transferase</fullName>
    </alternativeName>
    <alternativeName>
        <fullName evidence="11">tRNA nucleotidyltransferase</fullName>
    </alternativeName>
    <alternativeName>
        <fullName evidence="11">tRNA-NT</fullName>
    </alternativeName>
</protein>
<comment type="function">
    <text evidence="11">Catalyzes the addition and repair of the essential 3'-terminal CCA sequence in tRNAs without using a nucleic acid template. Adds these three nucleotides in the order of C, C, and A to the tRNA nucleotide-73, using CTP and ATP as substrates and producing inorganic pyrophosphate. tRNA 3'-terminal CCA addition is required both for tRNA processing and repair. Also involved in tRNA surveillance by mediating tandem CCA addition to generate a CCACCA at the 3' terminus of unstable tRNAs. While stable tRNAs receive only 3'-terminal CCA, unstable tRNAs are marked with CCACCA and rapidly degraded.</text>
</comment>
<dbReference type="GO" id="GO:0005524">
    <property type="term" value="F:ATP binding"/>
    <property type="evidence" value="ECO:0007669"/>
    <property type="project" value="UniProtKB-UniRule"/>
</dbReference>
<keyword evidence="6 11" id="KW-0547">Nucleotide-binding</keyword>
<dbReference type="Proteomes" id="UP000550736">
    <property type="component" value="Unassembled WGS sequence"/>
</dbReference>
<evidence type="ECO:0000256" key="2">
    <source>
        <dbReference type="ARBA" id="ARBA00022679"/>
    </source>
</evidence>
<dbReference type="AlphaFoldDB" id="A0A7X9W8A2"/>
<keyword evidence="5 11" id="KW-0479">Metal-binding</keyword>
<comment type="catalytic activity">
    <reaction evidence="11">
        <text>a tRNA precursor + 2 CTP + ATP = a tRNA with a 3' CCA end + 3 diphosphate</text>
        <dbReference type="Rhea" id="RHEA:14433"/>
        <dbReference type="Rhea" id="RHEA-COMP:10465"/>
        <dbReference type="Rhea" id="RHEA-COMP:10468"/>
        <dbReference type="ChEBI" id="CHEBI:30616"/>
        <dbReference type="ChEBI" id="CHEBI:33019"/>
        <dbReference type="ChEBI" id="CHEBI:37563"/>
        <dbReference type="ChEBI" id="CHEBI:74896"/>
        <dbReference type="ChEBI" id="CHEBI:83071"/>
        <dbReference type="EC" id="2.7.7.72"/>
    </reaction>
</comment>
<dbReference type="InterPro" id="IPR050264">
    <property type="entry name" value="Bact_CCA-adding_enz_type3_sf"/>
</dbReference>
<accession>A0A7X9W8A2</accession>
<feature type="binding site" evidence="11">
    <location>
        <position position="155"/>
    </location>
    <ligand>
        <name>CTP</name>
        <dbReference type="ChEBI" id="CHEBI:37563"/>
    </ligand>
</feature>
<dbReference type="GO" id="GO:0004810">
    <property type="term" value="F:CCA tRNA nucleotidyltransferase activity"/>
    <property type="evidence" value="ECO:0007669"/>
    <property type="project" value="UniProtKB-UniRule"/>
</dbReference>
<feature type="binding site" evidence="11">
    <location>
        <position position="112"/>
    </location>
    <ligand>
        <name>CTP</name>
        <dbReference type="ChEBI" id="CHEBI:37563"/>
    </ligand>
</feature>
<dbReference type="Gene3D" id="3.30.460.10">
    <property type="entry name" value="Beta Polymerase, domain 2"/>
    <property type="match status" value="1"/>
</dbReference>
<feature type="domain" description="tRNA nucleotidyltransferase/poly(A) polymerase RNA and SrmB- binding" evidence="13">
    <location>
        <begin position="170"/>
        <end position="229"/>
    </location>
</feature>
<proteinExistence type="inferred from homology"/>
<evidence type="ECO:0000259" key="12">
    <source>
        <dbReference type="Pfam" id="PF01743"/>
    </source>
</evidence>
<name>A0A7X9W8A2_STACP</name>
<dbReference type="Gene3D" id="1.10.246.80">
    <property type="match status" value="1"/>
</dbReference>
<dbReference type="NCBIfam" id="NF009814">
    <property type="entry name" value="PRK13299.1"/>
    <property type="match status" value="1"/>
</dbReference>
<keyword evidence="3 11" id="KW-0819">tRNA processing</keyword>
<feature type="domain" description="Poly A polymerase head" evidence="12">
    <location>
        <begin position="23"/>
        <end position="143"/>
    </location>
</feature>
<dbReference type="SUPFAM" id="SSF81891">
    <property type="entry name" value="Poly A polymerase C-terminal region-like"/>
    <property type="match status" value="1"/>
</dbReference>
<evidence type="ECO:0000313" key="15">
    <source>
        <dbReference type="EMBL" id="NMK53309.1"/>
    </source>
</evidence>
<dbReference type="PANTHER" id="PTHR46173">
    <property type="entry name" value="CCA TRNA NUCLEOTIDYLTRANSFERASE 1, MITOCHONDRIAL"/>
    <property type="match status" value="1"/>
</dbReference>
<feature type="binding site" evidence="11">
    <location>
        <position position="28"/>
    </location>
    <ligand>
        <name>ATP</name>
        <dbReference type="ChEBI" id="CHEBI:30616"/>
    </ligand>
</feature>
<evidence type="ECO:0000313" key="16">
    <source>
        <dbReference type="EMBL" id="NMK97614.1"/>
    </source>
</evidence>
<feature type="binding site" evidence="11">
    <location>
        <position position="158"/>
    </location>
    <ligand>
        <name>ATP</name>
        <dbReference type="ChEBI" id="CHEBI:30616"/>
    </ligand>
</feature>
<evidence type="ECO:0000256" key="9">
    <source>
        <dbReference type="ARBA" id="ARBA00022842"/>
    </source>
</evidence>
<keyword evidence="17" id="KW-1185">Reference proteome</keyword>
<keyword evidence="9 11" id="KW-0460">Magnesium</keyword>
<feature type="domain" description="CCA-adding enzyme C-terminal" evidence="14">
    <location>
        <begin position="246"/>
        <end position="394"/>
    </location>
</feature>
<keyword evidence="7 11" id="KW-0692">RNA repair</keyword>
<dbReference type="EMBL" id="JABBLX010000012">
    <property type="protein sequence ID" value="NMK97614.1"/>
    <property type="molecule type" value="Genomic_DNA"/>
</dbReference>
<evidence type="ECO:0000256" key="6">
    <source>
        <dbReference type="ARBA" id="ARBA00022741"/>
    </source>
</evidence>
<evidence type="ECO:0000256" key="11">
    <source>
        <dbReference type="HAMAP-Rule" id="MF_01263"/>
    </source>
</evidence>
<dbReference type="Pfam" id="PF01743">
    <property type="entry name" value="PolyA_pol"/>
    <property type="match status" value="1"/>
</dbReference>
<dbReference type="PANTHER" id="PTHR46173:SF1">
    <property type="entry name" value="CCA TRNA NUCLEOTIDYLTRANSFERASE 1, MITOCHONDRIAL"/>
    <property type="match status" value="1"/>
</dbReference>
<dbReference type="Pfam" id="PF12627">
    <property type="entry name" value="PolyA_pol_RNAbd"/>
    <property type="match status" value="1"/>
</dbReference>
<dbReference type="GO" id="GO:0042245">
    <property type="term" value="P:RNA repair"/>
    <property type="evidence" value="ECO:0007669"/>
    <property type="project" value="UniProtKB-KW"/>
</dbReference>
<comment type="cofactor">
    <cofactor evidence="1 11">
        <name>Mg(2+)</name>
        <dbReference type="ChEBI" id="CHEBI:18420"/>
    </cofactor>
</comment>
<evidence type="ECO:0000256" key="4">
    <source>
        <dbReference type="ARBA" id="ARBA00022695"/>
    </source>
</evidence>
<feature type="binding site" evidence="11">
    <location>
        <position position="164"/>
    </location>
    <ligand>
        <name>CTP</name>
        <dbReference type="ChEBI" id="CHEBI:37563"/>
    </ligand>
</feature>
<dbReference type="RefSeq" id="WP_023350249.1">
    <property type="nucleotide sequence ID" value="NZ_CP023966.1"/>
</dbReference>
<comment type="miscellaneous">
    <text evidence="11">A single active site specifically recognizes both ATP and CTP and is responsible for their addition.</text>
</comment>
<dbReference type="SUPFAM" id="SSF81301">
    <property type="entry name" value="Nucleotidyltransferase"/>
    <property type="match status" value="1"/>
</dbReference>
<evidence type="ECO:0000259" key="14">
    <source>
        <dbReference type="Pfam" id="PF13735"/>
    </source>
</evidence>
<dbReference type="InterPro" id="IPR023068">
    <property type="entry name" value="CCA-adding_enz_firmicutes"/>
</dbReference>
<feature type="binding site" evidence="11">
    <location>
        <position position="112"/>
    </location>
    <ligand>
        <name>ATP</name>
        <dbReference type="ChEBI" id="CHEBI:30616"/>
    </ligand>
</feature>
<dbReference type="InterPro" id="IPR002646">
    <property type="entry name" value="PolA_pol_head_dom"/>
</dbReference>
<evidence type="ECO:0000256" key="3">
    <source>
        <dbReference type="ARBA" id="ARBA00022694"/>
    </source>
</evidence>
<feature type="binding site" evidence="11">
    <location>
        <position position="158"/>
    </location>
    <ligand>
        <name>CTP</name>
        <dbReference type="ChEBI" id="CHEBI:37563"/>
    </ligand>
</feature>
<evidence type="ECO:0000256" key="8">
    <source>
        <dbReference type="ARBA" id="ARBA00022840"/>
    </source>
</evidence>
<dbReference type="InterPro" id="IPR032810">
    <property type="entry name" value="CCA-adding_enz_C"/>
</dbReference>
<dbReference type="Proteomes" id="UP000538955">
    <property type="component" value="Unassembled WGS sequence"/>
</dbReference>
<evidence type="ECO:0000259" key="13">
    <source>
        <dbReference type="Pfam" id="PF12627"/>
    </source>
</evidence>
<dbReference type="InterPro" id="IPR043519">
    <property type="entry name" value="NT_sf"/>
</dbReference>
<sequence length="400" mass="46884">MSNELFERAKPILDYIQHHGFEAYFVGGSVRDYLMGRDIHDIDITTSATPNEIEDIFEKTIPIGKEHGTINVVYHHENYEVTTFRAEEDYVDHRRPSEVHFVRDLYQDVQRRDFTVNAIAMDSNYKTYDYFEGERDLKERLIRTVGEPRERFEEDALRIIRGLRFQAQLDFKIVDNTFDAMRKQIADIQYLSIERIVVELKKLIKGINVAQSFNLMKEIDAFKHIPFFNSFNMQRVHIDEPLEFEMWIAIMLAQQPITDTLKLLKISNNEKSNIHTLANLIKTLPQVQSKQDLIIVIYDNNIKNIKNVLATKETIKKNNLNTPNPLILNERSIEEVYNQLPIHHRKEMAINGGDIIQHLNTKSGPWLKDVLRQIEVAIITQQIKNTKVEILEWVDANVKV</sequence>
<dbReference type="EMBL" id="JABBMI010000001">
    <property type="protein sequence ID" value="NMK53309.1"/>
    <property type="molecule type" value="Genomic_DNA"/>
</dbReference>
<gene>
    <name evidence="11" type="primary">cca</name>
    <name evidence="16" type="ORF">HHM13_05835</name>
    <name evidence="15" type="ORF">HHM24_00905</name>
</gene>
<feature type="binding site" evidence="11">
    <location>
        <position position="155"/>
    </location>
    <ligand>
        <name>ATP</name>
        <dbReference type="ChEBI" id="CHEBI:30616"/>
    </ligand>
</feature>
<feature type="binding site" evidence="11">
    <location>
        <position position="161"/>
    </location>
    <ligand>
        <name>CTP</name>
        <dbReference type="ChEBI" id="CHEBI:37563"/>
    </ligand>
</feature>
<comment type="caution">
    <text evidence="16">The sequence shown here is derived from an EMBL/GenBank/DDBJ whole genome shotgun (WGS) entry which is preliminary data.</text>
</comment>
<feature type="binding site" evidence="11">
    <location>
        <position position="161"/>
    </location>
    <ligand>
        <name>ATP</name>
        <dbReference type="ChEBI" id="CHEBI:30616"/>
    </ligand>
</feature>
<dbReference type="GO" id="GO:0000049">
    <property type="term" value="F:tRNA binding"/>
    <property type="evidence" value="ECO:0007669"/>
    <property type="project" value="UniProtKB-UniRule"/>
</dbReference>
<feature type="binding site" evidence="11">
    <location>
        <position position="43"/>
    </location>
    <ligand>
        <name>Mg(2+)</name>
        <dbReference type="ChEBI" id="CHEBI:18420"/>
    </ligand>
</feature>
<keyword evidence="2 11" id="KW-0808">Transferase</keyword>
<dbReference type="GO" id="GO:0000287">
    <property type="term" value="F:magnesium ion binding"/>
    <property type="evidence" value="ECO:0007669"/>
    <property type="project" value="UniProtKB-UniRule"/>
</dbReference>
<evidence type="ECO:0000256" key="10">
    <source>
        <dbReference type="ARBA" id="ARBA00022884"/>
    </source>
</evidence>
<evidence type="ECO:0000256" key="1">
    <source>
        <dbReference type="ARBA" id="ARBA00001946"/>
    </source>
</evidence>
<evidence type="ECO:0000256" key="7">
    <source>
        <dbReference type="ARBA" id="ARBA00022800"/>
    </source>
</evidence>
<feature type="binding site" evidence="11">
    <location>
        <position position="31"/>
    </location>
    <ligand>
        <name>CTP</name>
        <dbReference type="ChEBI" id="CHEBI:37563"/>
    </ligand>
</feature>
<comment type="subunit">
    <text evidence="11">Homodimer.</text>
</comment>
<keyword evidence="4 11" id="KW-0548">Nucleotidyltransferase</keyword>
<evidence type="ECO:0000256" key="5">
    <source>
        <dbReference type="ARBA" id="ARBA00022723"/>
    </source>
</evidence>
<reference evidence="17 18" key="1">
    <citation type="submission" date="2020-04" db="EMBL/GenBank/DDBJ databases">
        <title>The Epidemiology and Molecular Characteristics of Linezolid-Resistant Staphylococcus capitis in Huashan Hospital, Shanghai.</title>
        <authorList>
            <person name="Ding L."/>
            <person name="Li P."/>
            <person name="Yang Y."/>
            <person name="Lin D."/>
            <person name="Xu X."/>
        </authorList>
    </citation>
    <scope>NUCLEOTIDE SEQUENCE [LARGE SCALE GENOMIC DNA]</scope>
    <source>
        <strain evidence="16 18">12-86</strain>
        <strain evidence="15 17">17-84</strain>
    </source>
</reference>
<comment type="catalytic activity">
    <reaction evidence="11">
        <text>a tRNA with a 3' CCA end + 2 CTP + ATP = a tRNA with a 3' CCACCA end + 3 diphosphate</text>
        <dbReference type="Rhea" id="RHEA:76235"/>
        <dbReference type="Rhea" id="RHEA-COMP:10468"/>
        <dbReference type="Rhea" id="RHEA-COMP:18655"/>
        <dbReference type="ChEBI" id="CHEBI:30616"/>
        <dbReference type="ChEBI" id="CHEBI:33019"/>
        <dbReference type="ChEBI" id="CHEBI:37563"/>
        <dbReference type="ChEBI" id="CHEBI:83071"/>
        <dbReference type="ChEBI" id="CHEBI:195187"/>
    </reaction>
</comment>
<evidence type="ECO:0000313" key="18">
    <source>
        <dbReference type="Proteomes" id="UP000550736"/>
    </source>
</evidence>
<organism evidence="16 18">
    <name type="scientific">Staphylococcus capitis</name>
    <dbReference type="NCBI Taxonomy" id="29388"/>
    <lineage>
        <taxon>Bacteria</taxon>
        <taxon>Bacillati</taxon>
        <taxon>Bacillota</taxon>
        <taxon>Bacilli</taxon>
        <taxon>Bacillales</taxon>
        <taxon>Staphylococcaceae</taxon>
        <taxon>Staphylococcus</taxon>
    </lineage>
</organism>
<dbReference type="Gene3D" id="1.10.3090.10">
    <property type="entry name" value="cca-adding enzyme, domain 2"/>
    <property type="match status" value="1"/>
</dbReference>
<feature type="binding site" evidence="11">
    <location>
        <position position="31"/>
    </location>
    <ligand>
        <name>ATP</name>
        <dbReference type="ChEBI" id="CHEBI:30616"/>
    </ligand>
</feature>
<dbReference type="InterPro" id="IPR032828">
    <property type="entry name" value="PolyA_RNA-bd"/>
</dbReference>
<feature type="binding site" evidence="11">
    <location>
        <position position="164"/>
    </location>
    <ligand>
        <name>ATP</name>
        <dbReference type="ChEBI" id="CHEBI:30616"/>
    </ligand>
</feature>
<dbReference type="HAMAP" id="MF_01263">
    <property type="entry name" value="CCA_bact_type3"/>
    <property type="match status" value="1"/>
</dbReference>
<keyword evidence="10 11" id="KW-0694">RNA-binding</keyword>
<evidence type="ECO:0000313" key="17">
    <source>
        <dbReference type="Proteomes" id="UP000538955"/>
    </source>
</evidence>